<evidence type="ECO:0000313" key="3">
    <source>
        <dbReference type="EMBL" id="GMN34878.1"/>
    </source>
</evidence>
<evidence type="ECO:0000256" key="1">
    <source>
        <dbReference type="ARBA" id="ARBA00004141"/>
    </source>
</evidence>
<protein>
    <submittedName>
        <fullName evidence="3">Uncharacterized protein</fullName>
    </submittedName>
</protein>
<dbReference type="AlphaFoldDB" id="A0AA87ZEP3"/>
<dbReference type="PANTHER" id="PTHR31618:SF8">
    <property type="entry name" value="MECHANOSENSITIVE ION CHANNEL PROTEIN"/>
    <property type="match status" value="1"/>
</dbReference>
<proteinExistence type="inferred from homology"/>
<sequence length="142" mass="16685">MEFSPDMGDVVDFCVHISTPMEKISTMKERIKRYIESRSDHWHPDPMLIMRDMEDLNKLKFSVWLTHRMNYQDIGERGTRRALLVEEMIKVFRGLDIEYRMLPLDVIVRSFPSSNLDGSPPMWATYFAAEEVIKNAYASGTY</sequence>
<reference evidence="3" key="1">
    <citation type="submission" date="2023-07" db="EMBL/GenBank/DDBJ databases">
        <title>draft genome sequence of fig (Ficus carica).</title>
        <authorList>
            <person name="Takahashi T."/>
            <person name="Nishimura K."/>
        </authorList>
    </citation>
    <scope>NUCLEOTIDE SEQUENCE</scope>
</reference>
<gene>
    <name evidence="3" type="ORF">TIFTF001_004957</name>
</gene>
<keyword evidence="4" id="KW-1185">Reference proteome</keyword>
<comment type="subcellular location">
    <subcellularLocation>
        <location evidence="1">Membrane</location>
        <topology evidence="1">Multi-pass membrane protein</topology>
    </subcellularLocation>
</comment>
<dbReference type="GO" id="GO:0006820">
    <property type="term" value="P:monoatomic anion transport"/>
    <property type="evidence" value="ECO:0007669"/>
    <property type="project" value="TreeGrafter"/>
</dbReference>
<dbReference type="GO" id="GO:0005886">
    <property type="term" value="C:plasma membrane"/>
    <property type="evidence" value="ECO:0007669"/>
    <property type="project" value="TreeGrafter"/>
</dbReference>
<dbReference type="EMBL" id="BTGU01000005">
    <property type="protein sequence ID" value="GMN34878.1"/>
    <property type="molecule type" value="Genomic_DNA"/>
</dbReference>
<evidence type="ECO:0000256" key="2">
    <source>
        <dbReference type="ARBA" id="ARBA00008017"/>
    </source>
</evidence>
<comment type="similarity">
    <text evidence="2">Belongs to the MscS (TC 1.A.23) family.</text>
</comment>
<organism evidence="3 4">
    <name type="scientific">Ficus carica</name>
    <name type="common">Common fig</name>
    <dbReference type="NCBI Taxonomy" id="3494"/>
    <lineage>
        <taxon>Eukaryota</taxon>
        <taxon>Viridiplantae</taxon>
        <taxon>Streptophyta</taxon>
        <taxon>Embryophyta</taxon>
        <taxon>Tracheophyta</taxon>
        <taxon>Spermatophyta</taxon>
        <taxon>Magnoliopsida</taxon>
        <taxon>eudicotyledons</taxon>
        <taxon>Gunneridae</taxon>
        <taxon>Pentapetalae</taxon>
        <taxon>rosids</taxon>
        <taxon>fabids</taxon>
        <taxon>Rosales</taxon>
        <taxon>Moraceae</taxon>
        <taxon>Ficeae</taxon>
        <taxon>Ficus</taxon>
    </lineage>
</organism>
<evidence type="ECO:0000313" key="4">
    <source>
        <dbReference type="Proteomes" id="UP001187192"/>
    </source>
</evidence>
<dbReference type="Proteomes" id="UP001187192">
    <property type="component" value="Unassembled WGS sequence"/>
</dbReference>
<accession>A0AA87ZEP3</accession>
<dbReference type="PANTHER" id="PTHR31618">
    <property type="entry name" value="MECHANOSENSITIVE ION CHANNEL PROTEIN 5"/>
    <property type="match status" value="1"/>
</dbReference>
<dbReference type="InterPro" id="IPR016688">
    <property type="entry name" value="MscS-like_plants/fungi"/>
</dbReference>
<name>A0AA87ZEP3_FICCA</name>
<comment type="caution">
    <text evidence="3">The sequence shown here is derived from an EMBL/GenBank/DDBJ whole genome shotgun (WGS) entry which is preliminary data.</text>
</comment>
<dbReference type="GO" id="GO:0008381">
    <property type="term" value="F:mechanosensitive monoatomic ion channel activity"/>
    <property type="evidence" value="ECO:0007669"/>
    <property type="project" value="TreeGrafter"/>
</dbReference>